<dbReference type="EMBL" id="JRYB01000001">
    <property type="protein sequence ID" value="OIJ39635.1"/>
    <property type="molecule type" value="Genomic_DNA"/>
</dbReference>
<dbReference type="RefSeq" id="WP_267873240.1">
    <property type="nucleotide sequence ID" value="NZ_JRYB01000001.1"/>
</dbReference>
<dbReference type="Proteomes" id="UP000180246">
    <property type="component" value="Unassembled WGS sequence"/>
</dbReference>
<name>A0A1S2N3H4_9BURK</name>
<reference evidence="1 2" key="1">
    <citation type="submission" date="2014-10" db="EMBL/GenBank/DDBJ databases">
        <authorList>
            <person name="Seo M.-J."/>
            <person name="Seok Y.J."/>
            <person name="Cha I.-T."/>
        </authorList>
    </citation>
    <scope>NUCLEOTIDE SEQUENCE [LARGE SCALE GENOMIC DNA]</scope>
    <source>
        <strain evidence="1 2">NEU</strain>
    </source>
</reference>
<sequence length="41" mass="4380">MVDRPGPRLEPVAGGYMLPVTDSALIPRFNVDAAEARRVAA</sequence>
<evidence type="ECO:0000313" key="2">
    <source>
        <dbReference type="Proteomes" id="UP000180246"/>
    </source>
</evidence>
<gene>
    <name evidence="1" type="ORF">LO55_3894</name>
</gene>
<organism evidence="1 2">
    <name type="scientific">Massilia timonae</name>
    <dbReference type="NCBI Taxonomy" id="47229"/>
    <lineage>
        <taxon>Bacteria</taxon>
        <taxon>Pseudomonadati</taxon>
        <taxon>Pseudomonadota</taxon>
        <taxon>Betaproteobacteria</taxon>
        <taxon>Burkholderiales</taxon>
        <taxon>Oxalobacteraceae</taxon>
        <taxon>Telluria group</taxon>
        <taxon>Massilia</taxon>
    </lineage>
</organism>
<evidence type="ECO:0000313" key="1">
    <source>
        <dbReference type="EMBL" id="OIJ39635.1"/>
    </source>
</evidence>
<dbReference type="AlphaFoldDB" id="A0A1S2N3H4"/>
<comment type="caution">
    <text evidence="1">The sequence shown here is derived from an EMBL/GenBank/DDBJ whole genome shotgun (WGS) entry which is preliminary data.</text>
</comment>
<proteinExistence type="predicted"/>
<protein>
    <submittedName>
        <fullName evidence="1">Uncharacterized protein</fullName>
    </submittedName>
</protein>
<accession>A0A1S2N3H4</accession>